<evidence type="ECO:0000259" key="2">
    <source>
        <dbReference type="Pfam" id="PF13086"/>
    </source>
</evidence>
<feature type="domain" description="RNA helicase aquarius beta-barrel" evidence="5">
    <location>
        <begin position="619"/>
        <end position="826"/>
    </location>
</feature>
<dbReference type="GO" id="GO:0003729">
    <property type="term" value="F:mRNA binding"/>
    <property type="evidence" value="ECO:0007669"/>
    <property type="project" value="TreeGrafter"/>
</dbReference>
<dbReference type="GO" id="GO:0000398">
    <property type="term" value="P:mRNA splicing, via spliceosome"/>
    <property type="evidence" value="ECO:0007669"/>
    <property type="project" value="InterPro"/>
</dbReference>
<feature type="region of interest" description="Disordered" evidence="1">
    <location>
        <begin position="967"/>
        <end position="996"/>
    </location>
</feature>
<dbReference type="PIRSF" id="PIRSF038901">
    <property type="entry name" value="AQR_cwf11"/>
    <property type="match status" value="1"/>
</dbReference>
<dbReference type="EMBL" id="KQ965839">
    <property type="protein sequence ID" value="KXS09989.1"/>
    <property type="molecule type" value="Genomic_DNA"/>
</dbReference>
<feature type="region of interest" description="Disordered" evidence="1">
    <location>
        <begin position="756"/>
        <end position="781"/>
    </location>
</feature>
<dbReference type="GO" id="GO:0004386">
    <property type="term" value="F:helicase activity"/>
    <property type="evidence" value="ECO:0007669"/>
    <property type="project" value="InterPro"/>
</dbReference>
<dbReference type="GO" id="GO:0071013">
    <property type="term" value="C:catalytic step 2 spliceosome"/>
    <property type="evidence" value="ECO:0007669"/>
    <property type="project" value="TreeGrafter"/>
</dbReference>
<evidence type="ECO:0000259" key="4">
    <source>
        <dbReference type="Pfam" id="PF16399"/>
    </source>
</evidence>
<proteinExistence type="predicted"/>
<feature type="compositionally biased region" description="Basic and acidic residues" evidence="1">
    <location>
        <begin position="770"/>
        <end position="780"/>
    </location>
</feature>
<evidence type="ECO:0000259" key="3">
    <source>
        <dbReference type="Pfam" id="PF13087"/>
    </source>
</evidence>
<dbReference type="Pfam" id="PF16399">
    <property type="entry name" value="Aquarius_N_1st"/>
    <property type="match status" value="1"/>
</dbReference>
<dbReference type="Pfam" id="PF13086">
    <property type="entry name" value="AAA_11"/>
    <property type="match status" value="1"/>
</dbReference>
<name>A0A138ZZR0_GONPJ</name>
<dbReference type="InterPro" id="IPR047187">
    <property type="entry name" value="SF1_C_Upf1"/>
</dbReference>
<evidence type="ECO:0000313" key="6">
    <source>
        <dbReference type="EMBL" id="KXS09989.1"/>
    </source>
</evidence>
<feature type="compositionally biased region" description="Basic residues" evidence="1">
    <location>
        <begin position="976"/>
        <end position="985"/>
    </location>
</feature>
<dbReference type="InterPro" id="IPR048966">
    <property type="entry name" value="Aquarius_b-barrel"/>
</dbReference>
<dbReference type="Proteomes" id="UP000070544">
    <property type="component" value="Unassembled WGS sequence"/>
</dbReference>
<gene>
    <name evidence="6" type="ORF">M427DRAFT_128242</name>
</gene>
<dbReference type="InterPro" id="IPR032174">
    <property type="entry name" value="Aquarius_N"/>
</dbReference>
<feature type="domain" description="RNA helicase aquarius N-terminal" evidence="4">
    <location>
        <begin position="125"/>
        <end position="507"/>
    </location>
</feature>
<feature type="domain" description="DNA2/NAM7 helicase helicase" evidence="2">
    <location>
        <begin position="1024"/>
        <end position="1340"/>
    </location>
</feature>
<dbReference type="PANTHER" id="PTHR10887">
    <property type="entry name" value="DNA2/NAM7 HELICASE FAMILY"/>
    <property type="match status" value="1"/>
</dbReference>
<keyword evidence="6" id="KW-0378">Hydrolase</keyword>
<accession>A0A138ZZR0</accession>
<evidence type="ECO:0000256" key="1">
    <source>
        <dbReference type="SAM" id="MobiDB-lite"/>
    </source>
</evidence>
<dbReference type="CDD" id="cd17935">
    <property type="entry name" value="EEXXQc_AQR"/>
    <property type="match status" value="1"/>
</dbReference>
<feature type="compositionally biased region" description="Acidic residues" evidence="1">
    <location>
        <begin position="74"/>
        <end position="84"/>
    </location>
</feature>
<dbReference type="InterPro" id="IPR041677">
    <property type="entry name" value="DNA2/NAM7_AAA_11"/>
</dbReference>
<dbReference type="Gene3D" id="3.40.50.300">
    <property type="entry name" value="P-loop containing nucleotide triphosphate hydrolases"/>
    <property type="match status" value="2"/>
</dbReference>
<dbReference type="InterPro" id="IPR026300">
    <property type="entry name" value="CWF11_fam"/>
</dbReference>
<dbReference type="SUPFAM" id="SSF52540">
    <property type="entry name" value="P-loop containing nucleoside triphosphate hydrolases"/>
    <property type="match status" value="1"/>
</dbReference>
<dbReference type="PANTHER" id="PTHR10887:SF5">
    <property type="entry name" value="RNA HELICASE AQUARIUS"/>
    <property type="match status" value="1"/>
</dbReference>
<organism evidence="6 7">
    <name type="scientific">Gonapodya prolifera (strain JEL478)</name>
    <name type="common">Monoblepharis prolifera</name>
    <dbReference type="NCBI Taxonomy" id="1344416"/>
    <lineage>
        <taxon>Eukaryota</taxon>
        <taxon>Fungi</taxon>
        <taxon>Fungi incertae sedis</taxon>
        <taxon>Chytridiomycota</taxon>
        <taxon>Chytridiomycota incertae sedis</taxon>
        <taxon>Monoblepharidomycetes</taxon>
        <taxon>Monoblepharidales</taxon>
        <taxon>Gonapodyaceae</taxon>
        <taxon>Gonapodya</taxon>
    </lineage>
</organism>
<evidence type="ECO:0000313" key="7">
    <source>
        <dbReference type="Proteomes" id="UP000070544"/>
    </source>
</evidence>
<dbReference type="OrthoDB" id="1879at2759"/>
<dbReference type="Pfam" id="PF21143">
    <property type="entry name" value="Aquarius_N_2nd"/>
    <property type="match status" value="1"/>
</dbReference>
<evidence type="ECO:0000259" key="5">
    <source>
        <dbReference type="Pfam" id="PF21143"/>
    </source>
</evidence>
<dbReference type="STRING" id="1344416.A0A138ZZR0"/>
<feature type="region of interest" description="Disordered" evidence="1">
    <location>
        <begin position="26"/>
        <end position="122"/>
    </location>
</feature>
<keyword evidence="7" id="KW-1185">Reference proteome</keyword>
<dbReference type="FunFam" id="3.40.50.300:FF:002863">
    <property type="entry name" value="Pre-mRNA-splicing factor cwf11"/>
    <property type="match status" value="1"/>
</dbReference>
<dbReference type="InterPro" id="IPR045055">
    <property type="entry name" value="DNA2/NAM7-like"/>
</dbReference>
<reference evidence="6 7" key="1">
    <citation type="journal article" date="2015" name="Genome Biol. Evol.">
        <title>Phylogenomic analyses indicate that early fungi evolved digesting cell walls of algal ancestors of land plants.</title>
        <authorList>
            <person name="Chang Y."/>
            <person name="Wang S."/>
            <person name="Sekimoto S."/>
            <person name="Aerts A.L."/>
            <person name="Choi C."/>
            <person name="Clum A."/>
            <person name="LaButti K.M."/>
            <person name="Lindquist E.A."/>
            <person name="Yee Ngan C."/>
            <person name="Ohm R.A."/>
            <person name="Salamov A.A."/>
            <person name="Grigoriev I.V."/>
            <person name="Spatafora J.W."/>
            <person name="Berbee M.L."/>
        </authorList>
    </citation>
    <scope>NUCLEOTIDE SEQUENCE [LARGE SCALE GENOMIC DNA]</scope>
    <source>
        <strain evidence="6 7">JEL478</strain>
    </source>
</reference>
<feature type="region of interest" description="Disordered" evidence="1">
    <location>
        <begin position="1626"/>
        <end position="1651"/>
    </location>
</feature>
<dbReference type="Pfam" id="PF13087">
    <property type="entry name" value="AAA_12"/>
    <property type="match status" value="1"/>
</dbReference>
<feature type="compositionally biased region" description="Basic residues" evidence="1">
    <location>
        <begin position="109"/>
        <end position="118"/>
    </location>
</feature>
<sequence length="1651" mass="184764">MDDDDSLAPDVTDLGFFATTVDEATPEETLWGGNPLNDFVPSHLVPDKENGNGKLGGRTPIPSPVVSGGNGDGMDVEGDEEVGTEDQAGPPRKKVALDGGNSGLESRHQPKQSSRKQQRNLPDNIMKLAQNRWRDVEAKGVGKICKKLWDAVVDAEFDHAVVSVVELSEGLEKLLWPHLTASSSDECVLLTALLFLEKLRQDASSAWSSILRSGSEEREADAKRMENLCSRAFAIILDSIRNTLQKSEDQRSLLFALVLVPFITSLLAHLDVPEVRSQIVRVTGVGIWSHVTGTARSEALKEAAHVKKAWERWSKRVNEADPPTRTQLVADAAFLPTLISYSLQLATTHPHPSNTDHLLSHVLDLVVDVLSTVPTRRYAELVVRDSLLAEEFAAATLFTEKRPDKTKGISTLLPLMLRRLQETLQHPIDPLTGAFLEPAEARTRHAKVVAQIQREAFSNPSWKQAYESLAMPGAGKVSDVSYVTQIVRDLPDDLVLELCKLVGVRTQRFVIGGTGTNYGKEFLAKTVGARLASPKGMEEAVEHVGAWPDETSLFTPLTASTPTQTPAGLPTSLPLPLPKVSLQYLSHPDALLRHLHLARIETFAAIRTDMEDAVNRMAPTYNADKGRTTFAGWARMAVPLEDCRISEVGPSRVLGADRKGGPDVPSYVKADVSFTLHRVSDVVRREWDALTPRDVVFLVNCGPRVPEATDPLGRLGIRYIRSAEILDLLDAQGKPVEGWSRAGGTRAYEMETDAGVPDVMPADAPTAPKWRRDDENDNPRKVSGVNRTYRVLLDPIKFADDRIRHPTPVDDPTQTFHSTYNLIVRRKPAENNFKPLLETIRDLVLQGGAGVPRWLQDVYLGYGDVKEVGGFGVEDPIRVVEVAERLGEWKALQTWGEEKGWRIVPKVDNLKTSAQAQNGHELLSPPYVLSFPPSLFTGQRTSSNNPNHLPFTPAAIKAIPSIGELDERDWQEKGSKAKAKQKKERQGKSESSGSEVVVRRYKETNMGPFPEDKRRKNTLQFTPTQIDAILSGIRPGLTLIVGPPGTGKTDVAVQVISSLYHNFPSEQILLVTHSNQALNNLFEKIAQSDIDPRHLLRLGHGEEEIEVQGDWSKYGRVNAFLDKRLRLLAEVEKLKDSLGIPGDYHGTCETAGYFFLFHILTRWDPYWSKVKNVVQEVRRSKSGDEQNLVTKARTLVTETFPFITYFTTALQRPLFTAEMTLDEVVEVAAGCFRHIRRVFDELEEVRAFELLRTNYDRSNYLLVKEARIVAMTCTHAGLKRRELVRLGFKYDSVVMEEAAQVTEVESFIPMALQIPEDDGSSRLRRVVMIGDHHQLPPVVKDISLQRHTNMEQSLFTRFIRLGVPFIELDRQGRARSSITDLYRWRYNNLHDLDVAVLREEYKLANPGFVHEYQLVDVGPFQGKGETEPLPWFYQNLGEAEYVVAVYQYMRLLGYPVEKIAILTTYNGQKELIKDVLQQRCAWNPLFGKPSKVTTVDKYQGQQNDYILLSLVRTRSVGHLRDIRRLIVAMSRARLGLYIFCNKKLFQNCQDLAPTFSKLLERPTKLSVRSGERYGETKRALHSSASGDKTASVFEIQDVEHMGRYVYQMTTEVIAWAKKQKAEREAAEGGSVDVEMGTENGNEVDVDAKIES</sequence>
<dbReference type="InterPro" id="IPR027417">
    <property type="entry name" value="P-loop_NTPase"/>
</dbReference>
<dbReference type="GO" id="GO:0016787">
    <property type="term" value="F:hydrolase activity"/>
    <property type="evidence" value="ECO:0007669"/>
    <property type="project" value="UniProtKB-KW"/>
</dbReference>
<protein>
    <submittedName>
        <fullName evidence="6">p-loop containing nucleoside triphosphate hydrolase protein</fullName>
    </submittedName>
</protein>
<dbReference type="OMA" id="YRVWLDC"/>
<feature type="domain" description="DNA2/NAM7 helicase-like C-terminal" evidence="3">
    <location>
        <begin position="1350"/>
        <end position="1543"/>
    </location>
</feature>
<dbReference type="InterPro" id="IPR041679">
    <property type="entry name" value="DNA2/NAM7-like_C"/>
</dbReference>
<dbReference type="CDD" id="cd18808">
    <property type="entry name" value="SF1_C_Upf1"/>
    <property type="match status" value="1"/>
</dbReference>
<dbReference type="FunFam" id="3.40.50.300:FF:003210">
    <property type="entry name" value="RNA helicase aquarius"/>
    <property type="match status" value="1"/>
</dbReference>